<sequence>MLSHISTGFVIDTFLLQISGFRRETSDIRVVTGHQHSRGCWLQDHARAERPLLARVPCWRQRRLGVECVVVGCQLGEQQVVSKRELLVQAGELALGEEISKGIVNGSHVHQGQGEVVYKTEPVDLKEEALSEGVLRLSRAKPVLDVLVVNMDHHCHGLSPVIGELLESFNDCQSLQKPYIFATVAMRHITREDSHWCCSCTKATEESFATREDLGDKVEKARDVLHVEDASSAALKELLALEEDVHALVFGDANCLGNRVNLDA</sequence>
<organism evidence="1 2">
    <name type="scientific">Ustilago hordei</name>
    <name type="common">Barley covered smut fungus</name>
    <dbReference type="NCBI Taxonomy" id="120017"/>
    <lineage>
        <taxon>Eukaryota</taxon>
        <taxon>Fungi</taxon>
        <taxon>Dikarya</taxon>
        <taxon>Basidiomycota</taxon>
        <taxon>Ustilaginomycotina</taxon>
        <taxon>Ustilaginomycetes</taxon>
        <taxon>Ustilaginales</taxon>
        <taxon>Ustilaginaceae</taxon>
        <taxon>Ustilago</taxon>
    </lineage>
</organism>
<keyword evidence="2" id="KW-1185">Reference proteome</keyword>
<dbReference type="Proteomes" id="UP000006174">
    <property type="component" value="Unassembled WGS sequence"/>
</dbReference>
<accession>I2FVN3</accession>
<proteinExistence type="predicted"/>
<comment type="caution">
    <text evidence="1">The sequence shown here is derived from an EMBL/GenBank/DDBJ whole genome shotgun (WGS) entry which is preliminary data.</text>
</comment>
<dbReference type="HOGENOM" id="CLU_1054468_0_0_1"/>
<reference evidence="1 2" key="1">
    <citation type="journal article" date="2012" name="Plant Cell">
        <title>Genome comparison of barley and maize smut fungi reveals targeted loss of RNA silencing components and species-specific presence of transposable elements.</title>
        <authorList>
            <person name="Laurie J.D."/>
            <person name="Ali S."/>
            <person name="Linning R."/>
            <person name="Mannhaupt G."/>
            <person name="Wong P."/>
            <person name="Gueldener U."/>
            <person name="Muensterkoetter M."/>
            <person name="Moore R."/>
            <person name="Kahmann R."/>
            <person name="Bakkeren G."/>
            <person name="Schirawski J."/>
        </authorList>
    </citation>
    <scope>NUCLEOTIDE SEQUENCE [LARGE SCALE GENOMIC DNA]</scope>
    <source>
        <strain evidence="2">Uh4875-4</strain>
    </source>
</reference>
<gene>
    <name evidence="1" type="ORF">UHOR_06887</name>
</gene>
<evidence type="ECO:0000313" key="2">
    <source>
        <dbReference type="Proteomes" id="UP000006174"/>
    </source>
</evidence>
<protein>
    <submittedName>
        <fullName evidence="1">Uncharacterized protein</fullName>
    </submittedName>
</protein>
<name>I2FVN3_USTHO</name>
<evidence type="ECO:0000313" key="1">
    <source>
        <dbReference type="EMBL" id="CCF50976.1"/>
    </source>
</evidence>
<dbReference type="EMBL" id="CAGI01000160">
    <property type="protein sequence ID" value="CCF50976.1"/>
    <property type="molecule type" value="Genomic_DNA"/>
</dbReference>
<dbReference type="AlphaFoldDB" id="I2FVN3"/>